<evidence type="ECO:0000256" key="3">
    <source>
        <dbReference type="ARBA" id="ARBA00023163"/>
    </source>
</evidence>
<dbReference type="CDD" id="cd06170">
    <property type="entry name" value="LuxR_C_like"/>
    <property type="match status" value="1"/>
</dbReference>
<sequence length="236" mass="26350">METWKESQLREISNARDVESAYATSLGLVQNLGFKFCAFSITSHPRGPHFNTVNLNNYPIGWNAKYEESQFSEVDPILAHCRQSTFPILWRAEAFAKSPQLWQAQKKQGLEHGWSHSLHDDKGLHSMLSLAGSSHPITPYELYENLGYALFISQHLHGLVAQNLPEPVPHSCKPRLSVREIEVLRLSADGKTAGEAAFILNLTERTINFHVHSAIQKLGVNNKIAAVIAAARACMI</sequence>
<dbReference type="EMBL" id="LT629705">
    <property type="protein sequence ID" value="SDO03542.1"/>
    <property type="molecule type" value="Genomic_DNA"/>
</dbReference>
<proteinExistence type="predicted"/>
<dbReference type="Pfam" id="PF03472">
    <property type="entry name" value="Autoind_bind"/>
    <property type="match status" value="1"/>
</dbReference>
<dbReference type="InterPro" id="IPR036388">
    <property type="entry name" value="WH-like_DNA-bd_sf"/>
</dbReference>
<keyword evidence="2" id="KW-0238">DNA-binding</keyword>
<dbReference type="AlphaFoldDB" id="A0A1H0G9I0"/>
<keyword evidence="3" id="KW-0804">Transcription</keyword>
<keyword evidence="1" id="KW-0805">Transcription regulation</keyword>
<dbReference type="OrthoDB" id="9774661at2"/>
<dbReference type="SUPFAM" id="SSF75516">
    <property type="entry name" value="Pheromone-binding domain of LuxR-like quorum-sensing transcription factors"/>
    <property type="match status" value="1"/>
</dbReference>
<dbReference type="PANTHER" id="PTHR44688">
    <property type="entry name" value="DNA-BINDING TRANSCRIPTIONAL ACTIVATOR DEVR_DOSR"/>
    <property type="match status" value="1"/>
</dbReference>
<dbReference type="SUPFAM" id="SSF46894">
    <property type="entry name" value="C-terminal effector domain of the bipartite response regulators"/>
    <property type="match status" value="1"/>
</dbReference>
<evidence type="ECO:0000256" key="2">
    <source>
        <dbReference type="ARBA" id="ARBA00023125"/>
    </source>
</evidence>
<dbReference type="RefSeq" id="WP_090179668.1">
    <property type="nucleotide sequence ID" value="NZ_LT629705.1"/>
</dbReference>
<dbReference type="PRINTS" id="PR00038">
    <property type="entry name" value="HTHLUXR"/>
</dbReference>
<accession>A0A1H0G9I0</accession>
<dbReference type="InterPro" id="IPR005143">
    <property type="entry name" value="TF_LuxR_autoind-bd_dom"/>
</dbReference>
<name>A0A1H0G9I0_9PSED</name>
<evidence type="ECO:0000313" key="5">
    <source>
        <dbReference type="EMBL" id="SDO03542.1"/>
    </source>
</evidence>
<organism evidence="5 6">
    <name type="scientific">Pseudomonas arsenicoxydans</name>
    <dbReference type="NCBI Taxonomy" id="702115"/>
    <lineage>
        <taxon>Bacteria</taxon>
        <taxon>Pseudomonadati</taxon>
        <taxon>Pseudomonadota</taxon>
        <taxon>Gammaproteobacteria</taxon>
        <taxon>Pseudomonadales</taxon>
        <taxon>Pseudomonadaceae</taxon>
        <taxon>Pseudomonas</taxon>
    </lineage>
</organism>
<evidence type="ECO:0000259" key="4">
    <source>
        <dbReference type="PROSITE" id="PS50043"/>
    </source>
</evidence>
<dbReference type="Gene3D" id="3.30.450.80">
    <property type="entry name" value="Transcription factor LuxR-like, autoinducer-binding domain"/>
    <property type="match status" value="1"/>
</dbReference>
<gene>
    <name evidence="5" type="ORF">SAMN04489798_1834</name>
</gene>
<dbReference type="Gene3D" id="1.10.10.10">
    <property type="entry name" value="Winged helix-like DNA-binding domain superfamily/Winged helix DNA-binding domain"/>
    <property type="match status" value="1"/>
</dbReference>
<dbReference type="GO" id="GO:0003677">
    <property type="term" value="F:DNA binding"/>
    <property type="evidence" value="ECO:0007669"/>
    <property type="project" value="UniProtKB-KW"/>
</dbReference>
<dbReference type="PROSITE" id="PS50043">
    <property type="entry name" value="HTH_LUXR_2"/>
    <property type="match status" value="1"/>
</dbReference>
<dbReference type="InterPro" id="IPR016032">
    <property type="entry name" value="Sig_transdc_resp-reg_C-effctor"/>
</dbReference>
<dbReference type="GO" id="GO:0006355">
    <property type="term" value="P:regulation of DNA-templated transcription"/>
    <property type="evidence" value="ECO:0007669"/>
    <property type="project" value="InterPro"/>
</dbReference>
<evidence type="ECO:0000313" key="6">
    <source>
        <dbReference type="Proteomes" id="UP000198827"/>
    </source>
</evidence>
<dbReference type="Pfam" id="PF00196">
    <property type="entry name" value="GerE"/>
    <property type="match status" value="1"/>
</dbReference>
<feature type="domain" description="HTH luxR-type" evidence="4">
    <location>
        <begin position="169"/>
        <end position="234"/>
    </location>
</feature>
<dbReference type="Proteomes" id="UP000198827">
    <property type="component" value="Chromosome I"/>
</dbReference>
<dbReference type="InterPro" id="IPR000792">
    <property type="entry name" value="Tscrpt_reg_LuxR_C"/>
</dbReference>
<protein>
    <submittedName>
        <fullName evidence="5">LuxR family transcriptional regulator</fullName>
    </submittedName>
</protein>
<dbReference type="PANTHER" id="PTHR44688:SF16">
    <property type="entry name" value="DNA-BINDING TRANSCRIPTIONAL ACTIVATOR DEVR_DOSR"/>
    <property type="match status" value="1"/>
</dbReference>
<reference evidence="5 6" key="1">
    <citation type="submission" date="2016-10" db="EMBL/GenBank/DDBJ databases">
        <authorList>
            <person name="de Groot N.N."/>
        </authorList>
    </citation>
    <scope>NUCLEOTIDE SEQUENCE [LARGE SCALE GENOMIC DNA]</scope>
    <source>
        <strain evidence="5 6">CECT 7543</strain>
    </source>
</reference>
<evidence type="ECO:0000256" key="1">
    <source>
        <dbReference type="ARBA" id="ARBA00023015"/>
    </source>
</evidence>
<dbReference type="SMART" id="SM00421">
    <property type="entry name" value="HTH_LUXR"/>
    <property type="match status" value="1"/>
</dbReference>
<dbReference type="InterPro" id="IPR036693">
    <property type="entry name" value="TF_LuxR_autoind-bd_dom_sf"/>
</dbReference>